<organism evidence="2 3">
    <name type="scientific">Streptomyces phaeofaciens</name>
    <dbReference type="NCBI Taxonomy" id="68254"/>
    <lineage>
        <taxon>Bacteria</taxon>
        <taxon>Bacillati</taxon>
        <taxon>Actinomycetota</taxon>
        <taxon>Actinomycetes</taxon>
        <taxon>Kitasatosporales</taxon>
        <taxon>Streptomycetaceae</taxon>
        <taxon>Streptomyces</taxon>
    </lineage>
</organism>
<reference evidence="2" key="1">
    <citation type="journal article" date="2014" name="Int. J. Syst. Evol. Microbiol.">
        <title>Complete genome sequence of Corynebacterium casei LMG S-19264T (=DSM 44701T), isolated from a smear-ripened cheese.</title>
        <authorList>
            <consortium name="US DOE Joint Genome Institute (JGI-PGF)"/>
            <person name="Walter F."/>
            <person name="Albersmeier A."/>
            <person name="Kalinowski J."/>
            <person name="Ruckert C."/>
        </authorList>
    </citation>
    <scope>NUCLEOTIDE SEQUENCE</scope>
    <source>
        <strain evidence="2">JCM 4125</strain>
    </source>
</reference>
<dbReference type="Proteomes" id="UP000646776">
    <property type="component" value="Unassembled WGS sequence"/>
</dbReference>
<feature type="region of interest" description="Disordered" evidence="1">
    <location>
        <begin position="131"/>
        <end position="164"/>
    </location>
</feature>
<keyword evidence="3" id="KW-1185">Reference proteome</keyword>
<dbReference type="EMBL" id="BMSA01000024">
    <property type="protein sequence ID" value="GGT79106.1"/>
    <property type="molecule type" value="Genomic_DNA"/>
</dbReference>
<feature type="compositionally biased region" description="Basic and acidic residues" evidence="1">
    <location>
        <begin position="149"/>
        <end position="160"/>
    </location>
</feature>
<name>A0A918LZH8_9ACTN</name>
<protein>
    <recommendedName>
        <fullName evidence="4">Nucleopolyhedrovirus P10 family protein</fullName>
    </recommendedName>
</protein>
<dbReference type="AlphaFoldDB" id="A0A918LZH8"/>
<accession>A0A918LZH8</accession>
<evidence type="ECO:0000313" key="3">
    <source>
        <dbReference type="Proteomes" id="UP000646776"/>
    </source>
</evidence>
<reference evidence="2" key="2">
    <citation type="submission" date="2020-09" db="EMBL/GenBank/DDBJ databases">
        <authorList>
            <person name="Sun Q."/>
            <person name="Ohkuma M."/>
        </authorList>
    </citation>
    <scope>NUCLEOTIDE SEQUENCE</scope>
    <source>
        <strain evidence="2">JCM 4125</strain>
    </source>
</reference>
<proteinExistence type="predicted"/>
<evidence type="ECO:0000256" key="1">
    <source>
        <dbReference type="SAM" id="MobiDB-lite"/>
    </source>
</evidence>
<evidence type="ECO:0008006" key="4">
    <source>
        <dbReference type="Google" id="ProtNLM"/>
    </source>
</evidence>
<feature type="region of interest" description="Disordered" evidence="1">
    <location>
        <begin position="52"/>
        <end position="79"/>
    </location>
</feature>
<feature type="compositionally biased region" description="Pro residues" evidence="1">
    <location>
        <begin position="137"/>
        <end position="146"/>
    </location>
</feature>
<comment type="caution">
    <text evidence="2">The sequence shown here is derived from an EMBL/GenBank/DDBJ whole genome shotgun (WGS) entry which is preliminary data.</text>
</comment>
<dbReference type="RefSeq" id="WP_189716061.1">
    <property type="nucleotide sequence ID" value="NZ_BMSA01000024.1"/>
</dbReference>
<gene>
    <name evidence="2" type="ORF">GCM10010226_66850</name>
</gene>
<evidence type="ECO:0000313" key="2">
    <source>
        <dbReference type="EMBL" id="GGT79106.1"/>
    </source>
</evidence>
<sequence>MDGWTSAVRHQLELGRLLPLGGPRDGAWIAETAARAVLREAVREVPGVRPGGLRLAPADPENADESVESVVPRPPSGLPPGPLRLTADFAAVATEPLPAVAARVREALARAAAGRLGLVVAEVDLRITALLDETPEPEPAPPPDIPPAGRERSGDEERAARAARSVPGVTALTGVLGRAVQLAEPAGDATALPRRHARVEIAVARDLRALDVTREVRTAVGNALPDHPTVAVVVTAVG</sequence>